<protein>
    <submittedName>
        <fullName evidence="9">Protein ANTAGONIST OF LIKE HETEROCHROMATIN PROTEIN 1</fullName>
    </submittedName>
</protein>
<dbReference type="EMBL" id="JAHWGI010000010">
    <property type="protein sequence ID" value="KAK3907391.1"/>
    <property type="molecule type" value="Genomic_DNA"/>
</dbReference>
<evidence type="ECO:0000256" key="5">
    <source>
        <dbReference type="ARBA" id="ARBA00022723"/>
    </source>
</evidence>
<evidence type="ECO:0000256" key="4">
    <source>
        <dbReference type="ARBA" id="ARBA00022722"/>
    </source>
</evidence>
<name>A0AAE1GPV1_9NEOP</name>
<evidence type="ECO:0000313" key="9">
    <source>
        <dbReference type="EMBL" id="KAK3907391.1"/>
    </source>
</evidence>
<comment type="subcellular location">
    <subcellularLocation>
        <location evidence="2">Nucleus</location>
    </subcellularLocation>
</comment>
<evidence type="ECO:0000256" key="7">
    <source>
        <dbReference type="ARBA" id="ARBA00023242"/>
    </source>
</evidence>
<comment type="cofactor">
    <cofactor evidence="1">
        <name>a divalent metal cation</name>
        <dbReference type="ChEBI" id="CHEBI:60240"/>
    </cofactor>
</comment>
<organism evidence="9 10">
    <name type="scientific">Frankliniella fusca</name>
    <dbReference type="NCBI Taxonomy" id="407009"/>
    <lineage>
        <taxon>Eukaryota</taxon>
        <taxon>Metazoa</taxon>
        <taxon>Ecdysozoa</taxon>
        <taxon>Arthropoda</taxon>
        <taxon>Hexapoda</taxon>
        <taxon>Insecta</taxon>
        <taxon>Pterygota</taxon>
        <taxon>Neoptera</taxon>
        <taxon>Paraneoptera</taxon>
        <taxon>Thysanoptera</taxon>
        <taxon>Terebrantia</taxon>
        <taxon>Thripoidea</taxon>
        <taxon>Thripidae</taxon>
        <taxon>Frankliniella</taxon>
    </lineage>
</organism>
<evidence type="ECO:0000259" key="8">
    <source>
        <dbReference type="Pfam" id="PF13359"/>
    </source>
</evidence>
<dbReference type="GO" id="GO:0046872">
    <property type="term" value="F:metal ion binding"/>
    <property type="evidence" value="ECO:0007669"/>
    <property type="project" value="UniProtKB-KW"/>
</dbReference>
<dbReference type="PANTHER" id="PTHR22930:SF85">
    <property type="entry name" value="GH03217P-RELATED"/>
    <property type="match status" value="1"/>
</dbReference>
<dbReference type="InterPro" id="IPR027806">
    <property type="entry name" value="HARBI1_dom"/>
</dbReference>
<dbReference type="InterPro" id="IPR045249">
    <property type="entry name" value="HARBI1-like"/>
</dbReference>
<dbReference type="GO" id="GO:0005634">
    <property type="term" value="C:nucleus"/>
    <property type="evidence" value="ECO:0007669"/>
    <property type="project" value="UniProtKB-SubCell"/>
</dbReference>
<keyword evidence="4" id="KW-0540">Nuclease</keyword>
<evidence type="ECO:0000256" key="3">
    <source>
        <dbReference type="ARBA" id="ARBA00006958"/>
    </source>
</evidence>
<dbReference type="AlphaFoldDB" id="A0AAE1GPV1"/>
<dbReference type="GO" id="GO:0016787">
    <property type="term" value="F:hydrolase activity"/>
    <property type="evidence" value="ECO:0007669"/>
    <property type="project" value="UniProtKB-KW"/>
</dbReference>
<dbReference type="GO" id="GO:0004518">
    <property type="term" value="F:nuclease activity"/>
    <property type="evidence" value="ECO:0007669"/>
    <property type="project" value="UniProtKB-KW"/>
</dbReference>
<proteinExistence type="inferred from homology"/>
<evidence type="ECO:0000256" key="1">
    <source>
        <dbReference type="ARBA" id="ARBA00001968"/>
    </source>
</evidence>
<evidence type="ECO:0000256" key="6">
    <source>
        <dbReference type="ARBA" id="ARBA00022801"/>
    </source>
</evidence>
<reference evidence="9" key="2">
    <citation type="journal article" date="2023" name="BMC Genomics">
        <title>Pest status, molecular evolution, and epigenetic factors derived from the genome assembly of Frankliniella fusca, a thysanopteran phytovirus vector.</title>
        <authorList>
            <person name="Catto M.A."/>
            <person name="Labadie P.E."/>
            <person name="Jacobson A.L."/>
            <person name="Kennedy G.G."/>
            <person name="Srinivasan R."/>
            <person name="Hunt B.G."/>
        </authorList>
    </citation>
    <scope>NUCLEOTIDE SEQUENCE</scope>
    <source>
        <strain evidence="9">PL_HMW_Pooled</strain>
    </source>
</reference>
<reference evidence="9" key="1">
    <citation type="submission" date="2021-07" db="EMBL/GenBank/DDBJ databases">
        <authorList>
            <person name="Catto M.A."/>
            <person name="Jacobson A."/>
            <person name="Kennedy G."/>
            <person name="Labadie P."/>
            <person name="Hunt B.G."/>
            <person name="Srinivasan R."/>
        </authorList>
    </citation>
    <scope>NUCLEOTIDE SEQUENCE</scope>
    <source>
        <strain evidence="9">PL_HMW_Pooled</strain>
        <tissue evidence="9">Head</tissue>
    </source>
</reference>
<evidence type="ECO:0000313" key="10">
    <source>
        <dbReference type="Proteomes" id="UP001219518"/>
    </source>
</evidence>
<dbReference type="PANTHER" id="PTHR22930">
    <property type="match status" value="1"/>
</dbReference>
<dbReference type="Pfam" id="PF13359">
    <property type="entry name" value="DDE_Tnp_4"/>
    <property type="match status" value="1"/>
</dbReference>
<accession>A0AAE1GPV1</accession>
<keyword evidence="7" id="KW-0539">Nucleus</keyword>
<sequence>MDLGLLFMDPDEDAVVAAVASIESDDDSDGGGKEDVINVNIEGFRAISNASFKAHFRMSRLVFEDTFRSTALHYGKKRASIHKQYNCAIEVLSELSGTYVKWPNALERDRISTEISEKYGYIGAVGCIDGVHIDITAPLENAQHYVNRHHSYSILVQAVCDNKMLYRDVYIGNPGAIGDVRNFDHSPLSLNLLTNPDMLSEGEHLLGDGAYTLTDKLMIPYADNGNLEEYMRTHNALLSSCRVKIENSFALLRAKHRRLKKLPMRNPYLVRYHIAACFVLHNFILLEGNECEVRASL</sequence>
<comment type="caution">
    <text evidence="9">The sequence shown here is derived from an EMBL/GenBank/DDBJ whole genome shotgun (WGS) entry which is preliminary data.</text>
</comment>
<gene>
    <name evidence="9" type="ORF">KUF71_018220</name>
</gene>
<feature type="domain" description="DDE Tnp4" evidence="8">
    <location>
        <begin position="128"/>
        <end position="282"/>
    </location>
</feature>
<keyword evidence="6" id="KW-0378">Hydrolase</keyword>
<evidence type="ECO:0000256" key="2">
    <source>
        <dbReference type="ARBA" id="ARBA00004123"/>
    </source>
</evidence>
<keyword evidence="10" id="KW-1185">Reference proteome</keyword>
<dbReference type="Proteomes" id="UP001219518">
    <property type="component" value="Unassembled WGS sequence"/>
</dbReference>
<comment type="similarity">
    <text evidence="3">Belongs to the HARBI1 family.</text>
</comment>
<keyword evidence="5" id="KW-0479">Metal-binding</keyword>